<evidence type="ECO:0008006" key="3">
    <source>
        <dbReference type="Google" id="ProtNLM"/>
    </source>
</evidence>
<evidence type="ECO:0000313" key="2">
    <source>
        <dbReference type="Proteomes" id="UP000288805"/>
    </source>
</evidence>
<dbReference type="EMBL" id="QGNW01000042">
    <property type="protein sequence ID" value="RVX08165.1"/>
    <property type="molecule type" value="Genomic_DNA"/>
</dbReference>
<reference evidence="1 2" key="1">
    <citation type="journal article" date="2018" name="PLoS Genet.">
        <title>Population sequencing reveals clonal diversity and ancestral inbreeding in the grapevine cultivar Chardonnay.</title>
        <authorList>
            <person name="Roach M.J."/>
            <person name="Johnson D.L."/>
            <person name="Bohlmann J."/>
            <person name="van Vuuren H.J."/>
            <person name="Jones S.J."/>
            <person name="Pretorius I.S."/>
            <person name="Schmidt S.A."/>
            <person name="Borneman A.R."/>
        </authorList>
    </citation>
    <scope>NUCLEOTIDE SEQUENCE [LARGE SCALE GENOMIC DNA]</scope>
    <source>
        <strain evidence="2">cv. Chardonnay</strain>
        <tissue evidence="1">Leaf</tissue>
    </source>
</reference>
<proteinExistence type="predicted"/>
<accession>A0A438JGT2</accession>
<dbReference type="AlphaFoldDB" id="A0A438JGT2"/>
<name>A0A438JGT2_VITVI</name>
<dbReference type="PANTHER" id="PTHR47481:SF31">
    <property type="entry name" value="OS01G0873500 PROTEIN"/>
    <property type="match status" value="1"/>
</dbReference>
<dbReference type="Proteomes" id="UP000288805">
    <property type="component" value="Unassembled WGS sequence"/>
</dbReference>
<sequence length="342" mass="38822">MVLEFSGQSSTMVTSIETIFDFSFPLNPVIRLSSQLVMVKLIDENFLIWKQQALAMIQGFSLESFIYGTSICPSEMTSSVNGSLQSMNLEYVTWQRQDQLLVSWILSSMSKSILPQMIQSLKKSGLPMREYLLKMKTYSNTFASIGHQISKEDQILYIVAGLGIEYDYVISVITFKVDSHYLEDVRGLLLAQESLIKELLNPTREHNNFKKIKNEVIPIVEEVIHGMVVLSHNISCVENFDALSRNVTIVLTQISLGATNHVTNELSNLNFGFEYNGRNKIHMGNSVGLMIAHLCDNLSTLSLSASPIQHSWMKHIEFDLYFVCDKVLEKTLAVNMFWPMLK</sequence>
<gene>
    <name evidence="1" type="ORF">CK203_017703</name>
</gene>
<comment type="caution">
    <text evidence="1">The sequence shown here is derived from an EMBL/GenBank/DDBJ whole genome shotgun (WGS) entry which is preliminary data.</text>
</comment>
<protein>
    <recommendedName>
        <fullName evidence="3">Retrotransposon Copia-like N-terminal domain-containing protein</fullName>
    </recommendedName>
</protein>
<evidence type="ECO:0000313" key="1">
    <source>
        <dbReference type="EMBL" id="RVX08165.1"/>
    </source>
</evidence>
<organism evidence="1 2">
    <name type="scientific">Vitis vinifera</name>
    <name type="common">Grape</name>
    <dbReference type="NCBI Taxonomy" id="29760"/>
    <lineage>
        <taxon>Eukaryota</taxon>
        <taxon>Viridiplantae</taxon>
        <taxon>Streptophyta</taxon>
        <taxon>Embryophyta</taxon>
        <taxon>Tracheophyta</taxon>
        <taxon>Spermatophyta</taxon>
        <taxon>Magnoliopsida</taxon>
        <taxon>eudicotyledons</taxon>
        <taxon>Gunneridae</taxon>
        <taxon>Pentapetalae</taxon>
        <taxon>rosids</taxon>
        <taxon>Vitales</taxon>
        <taxon>Vitaceae</taxon>
        <taxon>Viteae</taxon>
        <taxon>Vitis</taxon>
    </lineage>
</organism>
<dbReference type="PANTHER" id="PTHR47481">
    <property type="match status" value="1"/>
</dbReference>